<evidence type="ECO:0000256" key="3">
    <source>
        <dbReference type="ARBA" id="ARBA00023163"/>
    </source>
</evidence>
<name>A0ABZ2JX53_9BACT</name>
<dbReference type="InterPro" id="IPR009057">
    <property type="entry name" value="Homeodomain-like_sf"/>
</dbReference>
<dbReference type="PANTHER" id="PTHR46796">
    <property type="entry name" value="HTH-TYPE TRANSCRIPTIONAL ACTIVATOR RHAS-RELATED"/>
    <property type="match status" value="1"/>
</dbReference>
<feature type="domain" description="HTH araC/xylS-type" evidence="4">
    <location>
        <begin position="147"/>
        <end position="230"/>
    </location>
</feature>
<keyword evidence="2" id="KW-0238">DNA-binding</keyword>
<dbReference type="InterPro" id="IPR046532">
    <property type="entry name" value="DUF6597"/>
</dbReference>
<evidence type="ECO:0000313" key="6">
    <source>
        <dbReference type="Proteomes" id="UP001379533"/>
    </source>
</evidence>
<keyword evidence="1" id="KW-0805">Transcription regulation</keyword>
<dbReference type="Gene3D" id="1.10.10.60">
    <property type="entry name" value="Homeodomain-like"/>
    <property type="match status" value="1"/>
</dbReference>
<evidence type="ECO:0000313" key="5">
    <source>
        <dbReference type="EMBL" id="WXA91049.1"/>
    </source>
</evidence>
<dbReference type="Pfam" id="PF12833">
    <property type="entry name" value="HTH_18"/>
    <property type="match status" value="1"/>
</dbReference>
<organism evidence="5 6">
    <name type="scientific">Pendulispora brunnea</name>
    <dbReference type="NCBI Taxonomy" id="2905690"/>
    <lineage>
        <taxon>Bacteria</taxon>
        <taxon>Pseudomonadati</taxon>
        <taxon>Myxococcota</taxon>
        <taxon>Myxococcia</taxon>
        <taxon>Myxococcales</taxon>
        <taxon>Sorangiineae</taxon>
        <taxon>Pendulisporaceae</taxon>
        <taxon>Pendulispora</taxon>
    </lineage>
</organism>
<dbReference type="Pfam" id="PF20240">
    <property type="entry name" value="DUF6597"/>
    <property type="match status" value="1"/>
</dbReference>
<reference evidence="5 6" key="1">
    <citation type="submission" date="2021-12" db="EMBL/GenBank/DDBJ databases">
        <title>Discovery of the Pendulisporaceae a myxobacterial family with distinct sporulation behavior and unique specialized metabolism.</title>
        <authorList>
            <person name="Garcia R."/>
            <person name="Popoff A."/>
            <person name="Bader C.D."/>
            <person name="Loehr J."/>
            <person name="Walesch S."/>
            <person name="Walt C."/>
            <person name="Boldt J."/>
            <person name="Bunk B."/>
            <person name="Haeckl F.J.F.P.J."/>
            <person name="Gunesch A.P."/>
            <person name="Birkelbach J."/>
            <person name="Nuebel U."/>
            <person name="Pietschmann T."/>
            <person name="Bach T."/>
            <person name="Mueller R."/>
        </authorList>
    </citation>
    <scope>NUCLEOTIDE SEQUENCE [LARGE SCALE GENOMIC DNA]</scope>
    <source>
        <strain evidence="5 6">MSr12523</strain>
    </source>
</reference>
<evidence type="ECO:0000256" key="2">
    <source>
        <dbReference type="ARBA" id="ARBA00023125"/>
    </source>
</evidence>
<gene>
    <name evidence="5" type="ORF">LZC95_31920</name>
</gene>
<sequence>MAEREYMLPTGAMHLVFCLDAPLHLYDDPQDPTGHILGHSVIGGARSTFYVKDVSRPTRSVGAQFRPGAAELLLGVPADALMERHTRLEDLWGRGAGEYRERLLEARSPEAAVDLMESLLTARLAQRRMLHPCVAGALELFGDTADVRAVVDASGYSHRRFIALFREAVGLTPKVFCRIQRFQRALAWVASEHNASWADLALRAGYADQAHFNRDFREFAGVSPGIYRELAPVSRQHVPIPRTSSR</sequence>
<dbReference type="Proteomes" id="UP001379533">
    <property type="component" value="Chromosome"/>
</dbReference>
<dbReference type="InterPro" id="IPR018060">
    <property type="entry name" value="HTH_AraC"/>
</dbReference>
<dbReference type="PROSITE" id="PS01124">
    <property type="entry name" value="HTH_ARAC_FAMILY_2"/>
    <property type="match status" value="1"/>
</dbReference>
<dbReference type="PANTHER" id="PTHR46796:SF15">
    <property type="entry name" value="BLL1074 PROTEIN"/>
    <property type="match status" value="1"/>
</dbReference>
<keyword evidence="3" id="KW-0804">Transcription</keyword>
<evidence type="ECO:0000259" key="4">
    <source>
        <dbReference type="PROSITE" id="PS01124"/>
    </source>
</evidence>
<dbReference type="SUPFAM" id="SSF46689">
    <property type="entry name" value="Homeodomain-like"/>
    <property type="match status" value="1"/>
</dbReference>
<dbReference type="InterPro" id="IPR050204">
    <property type="entry name" value="AraC_XylS_family_regulators"/>
</dbReference>
<keyword evidence="6" id="KW-1185">Reference proteome</keyword>
<proteinExistence type="predicted"/>
<dbReference type="SMART" id="SM00342">
    <property type="entry name" value="HTH_ARAC"/>
    <property type="match status" value="1"/>
</dbReference>
<accession>A0ABZ2JX53</accession>
<protein>
    <submittedName>
        <fullName evidence="5">Helix-turn-helix domain-containing protein</fullName>
    </submittedName>
</protein>
<dbReference type="EMBL" id="CP089982">
    <property type="protein sequence ID" value="WXA91049.1"/>
    <property type="molecule type" value="Genomic_DNA"/>
</dbReference>
<evidence type="ECO:0000256" key="1">
    <source>
        <dbReference type="ARBA" id="ARBA00023015"/>
    </source>
</evidence>